<dbReference type="InterPro" id="IPR036942">
    <property type="entry name" value="Beta-barrel_TonB_sf"/>
</dbReference>
<evidence type="ECO:0000313" key="6">
    <source>
        <dbReference type="Proteomes" id="UP000477680"/>
    </source>
</evidence>
<comment type="subcellular location">
    <subcellularLocation>
        <location evidence="1">Cell outer membrane</location>
    </subcellularLocation>
</comment>
<evidence type="ECO:0008006" key="7">
    <source>
        <dbReference type="Google" id="ProtNLM"/>
    </source>
</evidence>
<dbReference type="KEGG" id="kim:G3T16_07785"/>
<evidence type="ECO:0000256" key="2">
    <source>
        <dbReference type="ARBA" id="ARBA00023136"/>
    </source>
</evidence>
<reference evidence="5 6" key="1">
    <citation type="submission" date="2020-02" db="EMBL/GenBank/DDBJ databases">
        <title>Genome sequencing for Kineobactrum sp. M2.</title>
        <authorList>
            <person name="Park S.-J."/>
        </authorList>
    </citation>
    <scope>NUCLEOTIDE SEQUENCE [LARGE SCALE GENOMIC DNA]</scope>
    <source>
        <strain evidence="5 6">M2</strain>
    </source>
</reference>
<sequence>MDTSVIDSNGDGRIDPEESNGSFITGYFGFPPNLDERFSLDTDLGTTVLNPRDVFVSEADFSDSRTDTFFVELAHQLNDEVRLRLQGFYDALENERFVSYGFPASYGSEVWELRGSVDFILDKEALGLTSHHVAGLSWRELDGVRRENYNLGFTALDRRDISLGATPGDTLDDPFRNPSIG</sequence>
<dbReference type="AlphaFoldDB" id="A0A6C0U4J4"/>
<keyword evidence="3" id="KW-0998">Cell outer membrane</keyword>
<keyword evidence="6" id="KW-1185">Reference proteome</keyword>
<feature type="region of interest" description="Disordered" evidence="4">
    <location>
        <begin position="1"/>
        <end position="20"/>
    </location>
</feature>
<dbReference type="GO" id="GO:0009279">
    <property type="term" value="C:cell outer membrane"/>
    <property type="evidence" value="ECO:0007669"/>
    <property type="project" value="UniProtKB-SubCell"/>
</dbReference>
<evidence type="ECO:0000256" key="1">
    <source>
        <dbReference type="ARBA" id="ARBA00004442"/>
    </source>
</evidence>
<dbReference type="EMBL" id="CP048711">
    <property type="protein sequence ID" value="QIB65315.1"/>
    <property type="molecule type" value="Genomic_DNA"/>
</dbReference>
<evidence type="ECO:0000256" key="4">
    <source>
        <dbReference type="SAM" id="MobiDB-lite"/>
    </source>
</evidence>
<dbReference type="RefSeq" id="WP_163494554.1">
    <property type="nucleotide sequence ID" value="NZ_CP048711.1"/>
</dbReference>
<gene>
    <name evidence="5" type="ORF">G3T16_07785</name>
</gene>
<dbReference type="Gene3D" id="2.40.170.20">
    <property type="entry name" value="TonB-dependent receptor, beta-barrel domain"/>
    <property type="match status" value="1"/>
</dbReference>
<dbReference type="Proteomes" id="UP000477680">
    <property type="component" value="Chromosome"/>
</dbReference>
<evidence type="ECO:0000313" key="5">
    <source>
        <dbReference type="EMBL" id="QIB65315.1"/>
    </source>
</evidence>
<protein>
    <recommendedName>
        <fullName evidence="7">TonB-dependent receptor</fullName>
    </recommendedName>
</protein>
<dbReference type="SUPFAM" id="SSF56935">
    <property type="entry name" value="Porins"/>
    <property type="match status" value="1"/>
</dbReference>
<organism evidence="5 6">
    <name type="scientific">Kineobactrum salinum</name>
    <dbReference type="NCBI Taxonomy" id="2708301"/>
    <lineage>
        <taxon>Bacteria</taxon>
        <taxon>Pseudomonadati</taxon>
        <taxon>Pseudomonadota</taxon>
        <taxon>Gammaproteobacteria</taxon>
        <taxon>Cellvibrionales</taxon>
        <taxon>Halieaceae</taxon>
        <taxon>Kineobactrum</taxon>
    </lineage>
</organism>
<keyword evidence="2" id="KW-0472">Membrane</keyword>
<accession>A0A6C0U4J4</accession>
<evidence type="ECO:0000256" key="3">
    <source>
        <dbReference type="ARBA" id="ARBA00023237"/>
    </source>
</evidence>
<name>A0A6C0U4J4_9GAMM</name>
<proteinExistence type="predicted"/>